<reference evidence="1 2" key="1">
    <citation type="submission" date="2022-06" db="EMBL/GenBank/DDBJ databases">
        <title>Mycolicibacterium sp. CAU 1645 isolated from seawater.</title>
        <authorList>
            <person name="Kim W."/>
        </authorList>
    </citation>
    <scope>NUCLEOTIDE SEQUENCE [LARGE SCALE GENOMIC DNA]</scope>
    <source>
        <strain evidence="1 2">CAU 1645</strain>
    </source>
</reference>
<dbReference type="EMBL" id="JANDBD010000007">
    <property type="protein sequence ID" value="MCP9274009.1"/>
    <property type="molecule type" value="Genomic_DNA"/>
</dbReference>
<proteinExistence type="predicted"/>
<organism evidence="1 2">
    <name type="scientific">Mycolicibacterium arenosum</name>
    <dbReference type="NCBI Taxonomy" id="2952157"/>
    <lineage>
        <taxon>Bacteria</taxon>
        <taxon>Bacillati</taxon>
        <taxon>Actinomycetota</taxon>
        <taxon>Actinomycetes</taxon>
        <taxon>Mycobacteriales</taxon>
        <taxon>Mycobacteriaceae</taxon>
        <taxon>Mycolicibacterium</taxon>
    </lineage>
</organism>
<accession>A0ABT1M4C9</accession>
<sequence length="122" mass="13807">MTDETPVQQLRHELLVSGLSDWVSLAEVQQIISHYQLADTDEDRQQLVLKTIGTLLDDGLMDLGELPAQDNPFQAWKPVNVALDRLKERFIDHYSDPTSWDYSIWLGLTDDGRSVAEALRAG</sequence>
<name>A0ABT1M4C9_9MYCO</name>
<dbReference type="Proteomes" id="UP001651690">
    <property type="component" value="Unassembled WGS sequence"/>
</dbReference>
<comment type="caution">
    <text evidence="1">The sequence shown here is derived from an EMBL/GenBank/DDBJ whole genome shotgun (WGS) entry which is preliminary data.</text>
</comment>
<keyword evidence="2" id="KW-1185">Reference proteome</keyword>
<dbReference type="RefSeq" id="WP_255061347.1">
    <property type="nucleotide sequence ID" value="NZ_JANDBD010000007.1"/>
</dbReference>
<gene>
    <name evidence="1" type="ORF">NM203_17610</name>
</gene>
<protein>
    <submittedName>
        <fullName evidence="1">Uncharacterized protein</fullName>
    </submittedName>
</protein>
<evidence type="ECO:0000313" key="1">
    <source>
        <dbReference type="EMBL" id="MCP9274009.1"/>
    </source>
</evidence>
<evidence type="ECO:0000313" key="2">
    <source>
        <dbReference type="Proteomes" id="UP001651690"/>
    </source>
</evidence>